<keyword evidence="2" id="KW-1015">Disulfide bond</keyword>
<accession>A0A9X2F7W8</accession>
<dbReference type="InterPro" id="IPR006558">
    <property type="entry name" value="LamG-like"/>
</dbReference>
<dbReference type="SMART" id="SM00560">
    <property type="entry name" value="LamGL"/>
    <property type="match status" value="1"/>
</dbReference>
<dbReference type="Gene3D" id="2.60.120.200">
    <property type="match status" value="1"/>
</dbReference>
<keyword evidence="1 3" id="KW-0732">Signal</keyword>
<dbReference type="InterPro" id="IPR013320">
    <property type="entry name" value="ConA-like_dom_sf"/>
</dbReference>
<dbReference type="SUPFAM" id="SSF49899">
    <property type="entry name" value="Concanavalin A-like lectins/glucanases"/>
    <property type="match status" value="1"/>
</dbReference>
<evidence type="ECO:0000256" key="2">
    <source>
        <dbReference type="ARBA" id="ARBA00023157"/>
    </source>
</evidence>
<dbReference type="Pfam" id="PF13385">
    <property type="entry name" value="Laminin_G_3"/>
    <property type="match status" value="1"/>
</dbReference>
<evidence type="ECO:0000313" key="6">
    <source>
        <dbReference type="Proteomes" id="UP001155241"/>
    </source>
</evidence>
<dbReference type="Proteomes" id="UP001155241">
    <property type="component" value="Unassembled WGS sequence"/>
</dbReference>
<proteinExistence type="predicted"/>
<dbReference type="RefSeq" id="WP_252851414.1">
    <property type="nucleotide sequence ID" value="NZ_JAMXLR010000022.1"/>
</dbReference>
<sequence length="268" mass="28447">MTIRFLSVPMFFAMLLASPAVAGINDGLLAHYPFDGNADDTSGNGNHGTAYNDFSYVPGVADQAIHLVGSGHTGLGGGHVLIPSLPLDTLDEFTIGLWAYYEGHTTTFGGESFIQFGRGAFGDNSIYGITYNPDDTGIGYHAGGPWTTGVSSVGTPWSADFQDNWHHFALRVENGTLTGFLDGLIVGTDTYSKPTTSTLEEVAGIGVHWFNSGGTESNRFIGSIDDVRIYDRALSDAEVLSLVPEPSGMCLAVIGCLICMGVCTRRCN</sequence>
<evidence type="ECO:0000256" key="3">
    <source>
        <dbReference type="SAM" id="SignalP"/>
    </source>
</evidence>
<reference evidence="5" key="1">
    <citation type="submission" date="2022-06" db="EMBL/GenBank/DDBJ databases">
        <title>Aeoliella straminimaris, a novel planctomycete from sediments.</title>
        <authorList>
            <person name="Vitorino I.R."/>
            <person name="Lage O.M."/>
        </authorList>
    </citation>
    <scope>NUCLEOTIDE SEQUENCE</scope>
    <source>
        <strain evidence="5">ICT_H6.2</strain>
    </source>
</reference>
<feature type="domain" description="LamG-like jellyroll fold" evidence="4">
    <location>
        <begin position="91"/>
        <end position="237"/>
    </location>
</feature>
<comment type="caution">
    <text evidence="5">The sequence shown here is derived from an EMBL/GenBank/DDBJ whole genome shotgun (WGS) entry which is preliminary data.</text>
</comment>
<keyword evidence="6" id="KW-1185">Reference proteome</keyword>
<feature type="chain" id="PRO_5040831321" evidence="3">
    <location>
        <begin position="23"/>
        <end position="268"/>
    </location>
</feature>
<gene>
    <name evidence="5" type="ORF">NG895_05260</name>
</gene>
<evidence type="ECO:0000259" key="4">
    <source>
        <dbReference type="SMART" id="SM00560"/>
    </source>
</evidence>
<protein>
    <submittedName>
        <fullName evidence="5">LamG domain-containing protein</fullName>
    </submittedName>
</protein>
<evidence type="ECO:0000256" key="1">
    <source>
        <dbReference type="ARBA" id="ARBA00022729"/>
    </source>
</evidence>
<name>A0A9X2F7W8_9BACT</name>
<evidence type="ECO:0000313" key="5">
    <source>
        <dbReference type="EMBL" id="MCO6043308.1"/>
    </source>
</evidence>
<dbReference type="EMBL" id="JAMXLR010000022">
    <property type="protein sequence ID" value="MCO6043308.1"/>
    <property type="molecule type" value="Genomic_DNA"/>
</dbReference>
<organism evidence="5 6">
    <name type="scientific">Aeoliella straminimaris</name>
    <dbReference type="NCBI Taxonomy" id="2954799"/>
    <lineage>
        <taxon>Bacteria</taxon>
        <taxon>Pseudomonadati</taxon>
        <taxon>Planctomycetota</taxon>
        <taxon>Planctomycetia</taxon>
        <taxon>Pirellulales</taxon>
        <taxon>Lacipirellulaceae</taxon>
        <taxon>Aeoliella</taxon>
    </lineage>
</organism>
<dbReference type="AlphaFoldDB" id="A0A9X2F7W8"/>
<feature type="signal peptide" evidence="3">
    <location>
        <begin position="1"/>
        <end position="22"/>
    </location>
</feature>